<keyword evidence="5" id="KW-1185">Reference proteome</keyword>
<dbReference type="Proteomes" id="UP000009071">
    <property type="component" value="Chromosome"/>
</dbReference>
<reference evidence="4 5" key="1">
    <citation type="journal article" date="2009" name="Genome Res.">
        <title>Whole genome sequence of Desulfovibrio magneticus strain RS-1 revealed common gene clusters in magnetotactic bacteria.</title>
        <authorList>
            <person name="Nakazawa H."/>
            <person name="Arakaki A."/>
            <person name="Narita-Yamada S."/>
            <person name="Yashiro I."/>
            <person name="Jinno K."/>
            <person name="Aoki N."/>
            <person name="Tsuruyama A."/>
            <person name="Okamura Y."/>
            <person name="Tanikawa S."/>
            <person name="Fujita N."/>
            <person name="Takeyama H."/>
            <person name="Matsunaga T."/>
        </authorList>
    </citation>
    <scope>NUCLEOTIDE SEQUENCE [LARGE SCALE GENOMIC DNA]</scope>
    <source>
        <strain evidence="5">ATCC 700980 / DSM 13731 / RS-1</strain>
    </source>
</reference>
<dbReference type="PANTHER" id="PTHR47235">
    <property type="entry name" value="BLR6548 PROTEIN"/>
    <property type="match status" value="1"/>
</dbReference>
<evidence type="ECO:0000313" key="5">
    <source>
        <dbReference type="Proteomes" id="UP000009071"/>
    </source>
</evidence>
<dbReference type="EMBL" id="AP010904">
    <property type="protein sequence ID" value="BAH73756.1"/>
    <property type="molecule type" value="Genomic_DNA"/>
</dbReference>
<dbReference type="InterPro" id="IPR028081">
    <property type="entry name" value="Leu-bd"/>
</dbReference>
<keyword evidence="2" id="KW-0732">Signal</keyword>
<evidence type="ECO:0000313" key="4">
    <source>
        <dbReference type="EMBL" id="BAH73756.1"/>
    </source>
</evidence>
<dbReference type="SUPFAM" id="SSF53822">
    <property type="entry name" value="Periplasmic binding protein-like I"/>
    <property type="match status" value="1"/>
</dbReference>
<dbReference type="InterPro" id="IPR028082">
    <property type="entry name" value="Peripla_BP_I"/>
</dbReference>
<sequence length="440" mass="46435">MGLGFHTSKISCVGRLDAKGMGRMADRLRKAAGVMLALVLALFGVAEAQDHSPVVLGMTAGFSGPTRSMAVELYRGALACLESRSVLSAPGLRKVVLQAADDGYEPGPAIENTVRFLTRDKALALFSQLGTPTVSRVLPVLRAYADQGARLFFPVTGLEASRTAPYVRYVYNLRASYRQEIDALVGAFVARGATRVAICHQADAFGRSGWDGARRALSRRNLPLCGEATFARIATVADDMAAQAKVLSACNPQAILLVGPAPACAAAIRDFRQAGLDAAIGVVSFAGGELLLRQLAAEGARLGVDLEHDVLFSQVVPDWRDDTLPAAHDYRQALADLGDRQPPPGGWDTPASQAGSSVGFEGYLNARLFLAVLDAMADPDDRQGLDAAAAAIDQIDIGIGRPVTLTGPNHQALDMVYLNTAKDGRLVPLTASLAVAETED</sequence>
<dbReference type="Pfam" id="PF13458">
    <property type="entry name" value="Peripla_BP_6"/>
    <property type="match status" value="1"/>
</dbReference>
<dbReference type="KEGG" id="dma:DMR_02650"/>
<organism evidence="4 5">
    <name type="scientific">Solidesulfovibrio magneticus (strain ATCC 700980 / DSM 13731 / RS-1)</name>
    <name type="common">Desulfovibrio magneticus</name>
    <dbReference type="NCBI Taxonomy" id="573370"/>
    <lineage>
        <taxon>Bacteria</taxon>
        <taxon>Pseudomonadati</taxon>
        <taxon>Thermodesulfobacteriota</taxon>
        <taxon>Desulfovibrionia</taxon>
        <taxon>Desulfovibrionales</taxon>
        <taxon>Desulfovibrionaceae</taxon>
        <taxon>Solidesulfovibrio</taxon>
    </lineage>
</organism>
<name>C4XGH6_SOLM1</name>
<dbReference type="STRING" id="573370.DMR_02650"/>
<dbReference type="HOGENOM" id="CLU_027128_7_1_7"/>
<feature type="domain" description="Leucine-binding protein" evidence="3">
    <location>
        <begin position="53"/>
        <end position="424"/>
    </location>
</feature>
<proteinExistence type="inferred from homology"/>
<dbReference type="Gene3D" id="3.40.50.2300">
    <property type="match status" value="2"/>
</dbReference>
<gene>
    <name evidence="4" type="ordered locus">DMR_02650</name>
</gene>
<evidence type="ECO:0000256" key="2">
    <source>
        <dbReference type="ARBA" id="ARBA00022729"/>
    </source>
</evidence>
<comment type="similarity">
    <text evidence="1">Belongs to the leucine-binding protein family.</text>
</comment>
<evidence type="ECO:0000256" key="1">
    <source>
        <dbReference type="ARBA" id="ARBA00010062"/>
    </source>
</evidence>
<dbReference type="PANTHER" id="PTHR47235:SF1">
    <property type="entry name" value="BLR6548 PROTEIN"/>
    <property type="match status" value="1"/>
</dbReference>
<dbReference type="eggNOG" id="COG0683">
    <property type="taxonomic scope" value="Bacteria"/>
</dbReference>
<dbReference type="AlphaFoldDB" id="C4XGH6"/>
<evidence type="ECO:0000259" key="3">
    <source>
        <dbReference type="Pfam" id="PF13458"/>
    </source>
</evidence>
<accession>C4XGH6</accession>
<protein>
    <recommendedName>
        <fullName evidence="3">Leucine-binding protein domain-containing protein</fullName>
    </recommendedName>
</protein>